<feature type="chain" id="PRO_5045526701" evidence="1">
    <location>
        <begin position="30"/>
        <end position="138"/>
    </location>
</feature>
<organism evidence="2 3">
    <name type="scientific">Prescottella agglutinans</name>
    <dbReference type="NCBI Taxonomy" id="1644129"/>
    <lineage>
        <taxon>Bacteria</taxon>
        <taxon>Bacillati</taxon>
        <taxon>Actinomycetota</taxon>
        <taxon>Actinomycetes</taxon>
        <taxon>Mycobacteriales</taxon>
        <taxon>Nocardiaceae</taxon>
        <taxon>Prescottella</taxon>
    </lineage>
</organism>
<sequence length="138" mass="13254">MGVRNKAALAGVLAGVAAMTALGAGVAQAGNPQRPTADYQMCGNVLSGGAGVGGVSVTGTLSTGGTYTATTAADGGYCLQGNAAMKTAVLGGAKVKLVGNSGAVNFGTWGTSGIGTGDFLTHVDSVYINSAYGFNGTL</sequence>
<keyword evidence="1" id="KW-0732">Signal</keyword>
<feature type="signal peptide" evidence="1">
    <location>
        <begin position="1"/>
        <end position="29"/>
    </location>
</feature>
<keyword evidence="3" id="KW-1185">Reference proteome</keyword>
<dbReference type="RefSeq" id="WP_280761758.1">
    <property type="nucleotide sequence ID" value="NZ_JARXVC010000010.1"/>
</dbReference>
<evidence type="ECO:0000313" key="2">
    <source>
        <dbReference type="EMBL" id="MDH6282450.1"/>
    </source>
</evidence>
<gene>
    <name evidence="2" type="ORF">M2280_003681</name>
</gene>
<proteinExistence type="predicted"/>
<reference evidence="2 3" key="1">
    <citation type="submission" date="2023-04" db="EMBL/GenBank/DDBJ databases">
        <title>Forest soil microbial communities from Buena Vista Peninsula, Colon Province, Panama.</title>
        <authorList>
            <person name="Bouskill N."/>
        </authorList>
    </citation>
    <scope>NUCLEOTIDE SEQUENCE [LARGE SCALE GENOMIC DNA]</scope>
    <source>
        <strain evidence="2 3">CFH S0262</strain>
    </source>
</reference>
<protein>
    <submittedName>
        <fullName evidence="2">Uncharacterized protein</fullName>
    </submittedName>
</protein>
<comment type="caution">
    <text evidence="2">The sequence shown here is derived from an EMBL/GenBank/DDBJ whole genome shotgun (WGS) entry which is preliminary data.</text>
</comment>
<dbReference type="Proteomes" id="UP001160334">
    <property type="component" value="Unassembled WGS sequence"/>
</dbReference>
<accession>A0ABT6MDR2</accession>
<dbReference type="EMBL" id="JARXVC010000010">
    <property type="protein sequence ID" value="MDH6282450.1"/>
    <property type="molecule type" value="Genomic_DNA"/>
</dbReference>
<evidence type="ECO:0000256" key="1">
    <source>
        <dbReference type="SAM" id="SignalP"/>
    </source>
</evidence>
<name>A0ABT6MDR2_9NOCA</name>
<evidence type="ECO:0000313" key="3">
    <source>
        <dbReference type="Proteomes" id="UP001160334"/>
    </source>
</evidence>